<dbReference type="Proteomes" id="UP000046373">
    <property type="component" value="Unassembled WGS sequence"/>
</dbReference>
<proteinExistence type="predicted"/>
<reference evidence="4" key="2">
    <citation type="submission" date="2014-08" db="EMBL/GenBank/DDBJ databases">
        <authorList>
            <person name="Moulin L."/>
        </authorList>
    </citation>
    <scope>NUCLEOTIDE SEQUENCE [LARGE SCALE GENOMIC DNA]</scope>
</reference>
<evidence type="ECO:0000313" key="3">
    <source>
        <dbReference type="EMBL" id="CDX62206.1"/>
    </source>
</evidence>
<reference evidence="5 6" key="1">
    <citation type="submission" date="2014-08" db="EMBL/GenBank/DDBJ databases">
        <authorList>
            <person name="Moulin Lionel"/>
        </authorList>
    </citation>
    <scope>NUCLEOTIDE SEQUENCE [LARGE SCALE GENOMIC DNA]</scope>
</reference>
<evidence type="ECO:0000313" key="4">
    <source>
        <dbReference type="Proteomes" id="UP000045285"/>
    </source>
</evidence>
<keyword evidence="4" id="KW-1185">Reference proteome</keyword>
<name>A0A090E4J0_MESPL</name>
<dbReference type="AlphaFoldDB" id="A0A090E4J0"/>
<dbReference type="Proteomes" id="UP000045285">
    <property type="component" value="Unassembled WGS sequence"/>
</dbReference>
<evidence type="ECO:0000313" key="5">
    <source>
        <dbReference type="Proteomes" id="UP000046122"/>
    </source>
</evidence>
<sequence length="64" mass="7076">MNLERPTDDAEDQPYEPAFFASKYGLPPQLAKTMIEANGGGRRACDAAAATYLRYVALRRRRGG</sequence>
<dbReference type="EMBL" id="CCNE01000065">
    <property type="protein sequence ID" value="CDX62206.1"/>
    <property type="molecule type" value="Genomic_DNA"/>
</dbReference>
<protein>
    <submittedName>
        <fullName evidence="2">Uncharacterized protein</fullName>
    </submittedName>
</protein>
<dbReference type="EMBL" id="CCNB01000003">
    <property type="protein sequence ID" value="CDX18758.1"/>
    <property type="molecule type" value="Genomic_DNA"/>
</dbReference>
<evidence type="ECO:0000313" key="2">
    <source>
        <dbReference type="EMBL" id="CDX21793.1"/>
    </source>
</evidence>
<dbReference type="EMBL" id="CCMZ01000032">
    <property type="protein sequence ID" value="CDX21793.1"/>
    <property type="molecule type" value="Genomic_DNA"/>
</dbReference>
<evidence type="ECO:0000313" key="1">
    <source>
        <dbReference type="EMBL" id="CDX18758.1"/>
    </source>
</evidence>
<dbReference type="STRING" id="69974.MPLDJ20_110202"/>
<gene>
    <name evidence="2" type="ORF">MPL3356_380134</name>
    <name evidence="3" type="ORF">MPL3365_70303</name>
    <name evidence="1" type="ORF">MPLDJ20_110202</name>
</gene>
<dbReference type="Proteomes" id="UP000046122">
    <property type="component" value="Unassembled WGS sequence"/>
</dbReference>
<accession>A0A090E4J0</accession>
<organism evidence="2 4">
    <name type="scientific">Mesorhizobium plurifarium</name>
    <dbReference type="NCBI Taxonomy" id="69974"/>
    <lineage>
        <taxon>Bacteria</taxon>
        <taxon>Pseudomonadati</taxon>
        <taxon>Pseudomonadota</taxon>
        <taxon>Alphaproteobacteria</taxon>
        <taxon>Hyphomicrobiales</taxon>
        <taxon>Phyllobacteriaceae</taxon>
        <taxon>Mesorhizobium</taxon>
    </lineage>
</organism>
<evidence type="ECO:0000313" key="6">
    <source>
        <dbReference type="Proteomes" id="UP000046373"/>
    </source>
</evidence>